<reference evidence="2 5" key="2">
    <citation type="submission" date="2018-10" db="EMBL/GenBank/DDBJ databases">
        <title>Cultivation of a novel Methanohalophilus strain from Kebrit Deep of the Red Sea and a genomic comparison of members of the genus Methanohalophilus.</title>
        <authorList>
            <person name="Guan Y."/>
            <person name="Ngugi D.K."/>
            <person name="Stingl U."/>
        </authorList>
    </citation>
    <scope>NUCLEOTIDE SEQUENCE [LARGE SCALE GENOMIC DNA]</scope>
    <source>
        <strain evidence="2 5">DSM 3094</strain>
    </source>
</reference>
<evidence type="ECO:0000313" key="3">
    <source>
        <dbReference type="EMBL" id="SDW83755.1"/>
    </source>
</evidence>
<evidence type="ECO:0000259" key="1">
    <source>
        <dbReference type="SMART" id="SM00849"/>
    </source>
</evidence>
<dbReference type="InterPro" id="IPR001279">
    <property type="entry name" value="Metallo-B-lactamas"/>
</dbReference>
<dbReference type="Gene3D" id="3.60.15.10">
    <property type="entry name" value="Ribonuclease Z/Hydroxyacylglutathione hydrolase-like"/>
    <property type="match status" value="1"/>
</dbReference>
<accession>A0A1H2WT74</accession>
<evidence type="ECO:0000313" key="2">
    <source>
        <dbReference type="EMBL" id="RNI11054.1"/>
    </source>
</evidence>
<dbReference type="PANTHER" id="PTHR42951">
    <property type="entry name" value="METALLO-BETA-LACTAMASE DOMAIN-CONTAINING"/>
    <property type="match status" value="1"/>
</dbReference>
<keyword evidence="2" id="KW-0378">Hydrolase</keyword>
<dbReference type="CDD" id="cd07721">
    <property type="entry name" value="yflN-like_MBL-fold"/>
    <property type="match status" value="1"/>
</dbReference>
<feature type="domain" description="Metallo-beta-lactamase" evidence="1">
    <location>
        <begin position="31"/>
        <end position="227"/>
    </location>
</feature>
<dbReference type="GO" id="GO:0016787">
    <property type="term" value="F:hydrolase activity"/>
    <property type="evidence" value="ECO:0007669"/>
    <property type="project" value="UniProtKB-KW"/>
</dbReference>
<protein>
    <submittedName>
        <fullName evidence="3">Glyoxylase, beta-lactamase superfamily II</fullName>
    </submittedName>
    <submittedName>
        <fullName evidence="2">MBL fold metallo-hydrolase</fullName>
    </submittedName>
</protein>
<evidence type="ECO:0000313" key="5">
    <source>
        <dbReference type="Proteomes" id="UP000267921"/>
    </source>
</evidence>
<reference evidence="3 4" key="1">
    <citation type="submission" date="2016-10" db="EMBL/GenBank/DDBJ databases">
        <authorList>
            <person name="de Groot N.N."/>
        </authorList>
    </citation>
    <scope>NUCLEOTIDE SEQUENCE [LARGE SCALE GENOMIC DNA]</scope>
    <source>
        <strain evidence="3 4">Z-7982</strain>
    </source>
</reference>
<dbReference type="OrthoDB" id="197151at2157"/>
<dbReference type="SUPFAM" id="SSF56281">
    <property type="entry name" value="Metallo-hydrolase/oxidoreductase"/>
    <property type="match status" value="1"/>
</dbReference>
<dbReference type="GeneID" id="30582158"/>
<dbReference type="InterPro" id="IPR036866">
    <property type="entry name" value="RibonucZ/Hydroxyglut_hydro"/>
</dbReference>
<evidence type="ECO:0000313" key="4">
    <source>
        <dbReference type="Proteomes" id="UP000198669"/>
    </source>
</evidence>
<dbReference type="InterPro" id="IPR050855">
    <property type="entry name" value="NDM-1-like"/>
</dbReference>
<name>A0A1H2WT74_9EURY</name>
<dbReference type="RefSeq" id="WP_083432971.1">
    <property type="nucleotide sequence ID" value="NZ_CP017921.1"/>
</dbReference>
<dbReference type="Proteomes" id="UP000198669">
    <property type="component" value="Unassembled WGS sequence"/>
</dbReference>
<dbReference type="EMBL" id="RJJG01000001">
    <property type="protein sequence ID" value="RNI11054.1"/>
    <property type="molecule type" value="Genomic_DNA"/>
</dbReference>
<proteinExistence type="predicted"/>
<dbReference type="PANTHER" id="PTHR42951:SF17">
    <property type="entry name" value="METALLO-BETA-LACTAMASE DOMAIN-CONTAINING PROTEIN"/>
    <property type="match status" value="1"/>
</dbReference>
<dbReference type="EMBL" id="FNMU01000005">
    <property type="protein sequence ID" value="SDW83755.1"/>
    <property type="molecule type" value="Genomic_DNA"/>
</dbReference>
<dbReference type="Pfam" id="PF00753">
    <property type="entry name" value="Lactamase_B"/>
    <property type="match status" value="1"/>
</dbReference>
<sequence>MPIAEISNTSKFRKVMPQSQSYKVTPIHAGASNAYLITGNSITIMVDSGSRGNTHKFKTALENKGLDFQDIDYIILTHSHYDHVGCLEEIRKKSTATVIAHRAEVEYLKRGYTPFPEGTMLFSRLICGFANKFLPDRGRYTPIDPDIVIDGECEIPLSDTTIQILPLAGHTSGSICVIIGKNAIVGDTLFSFMPGSVYPPFANDEKELLKSWKKLLSTGCNIFYPGHGKPFSRARFEKCYRKKKD</sequence>
<dbReference type="SMART" id="SM00849">
    <property type="entry name" value="Lactamase_B"/>
    <property type="match status" value="1"/>
</dbReference>
<gene>
    <name evidence="2" type="ORF">EFE40_02440</name>
    <name evidence="3" type="ORF">SAMN04515625_1708</name>
</gene>
<organism evidence="3 4">
    <name type="scientific">Methanohalophilus halophilus</name>
    <dbReference type="NCBI Taxonomy" id="2177"/>
    <lineage>
        <taxon>Archaea</taxon>
        <taxon>Methanobacteriati</taxon>
        <taxon>Methanobacteriota</taxon>
        <taxon>Stenosarchaea group</taxon>
        <taxon>Methanomicrobia</taxon>
        <taxon>Methanosarcinales</taxon>
        <taxon>Methanosarcinaceae</taxon>
        <taxon>Methanohalophilus</taxon>
    </lineage>
</organism>
<dbReference type="Proteomes" id="UP000267921">
    <property type="component" value="Unassembled WGS sequence"/>
</dbReference>
<dbReference type="AlphaFoldDB" id="A0A1H2WT74"/>